<proteinExistence type="inferred from homology"/>
<evidence type="ECO:0000256" key="1">
    <source>
        <dbReference type="ARBA" id="ARBA00006625"/>
    </source>
</evidence>
<dbReference type="STRING" id="252514.A3224_08980"/>
<dbReference type="InterPro" id="IPR029055">
    <property type="entry name" value="Ntn_hydrolases_N"/>
</dbReference>
<gene>
    <name evidence="4" type="ORF">A3224_08980</name>
</gene>
<keyword evidence="5" id="KW-1185">Reference proteome</keyword>
<dbReference type="KEGG" id="mthd:A3224_08980"/>
<dbReference type="GO" id="GO:0016787">
    <property type="term" value="F:hydrolase activity"/>
    <property type="evidence" value="ECO:0007669"/>
    <property type="project" value="UniProtKB-KW"/>
</dbReference>
<feature type="domain" description="Choloylglycine hydrolase/NAAA C-terminal" evidence="3">
    <location>
        <begin position="1"/>
        <end position="275"/>
    </location>
</feature>
<dbReference type="PANTHER" id="PTHR35527:SF2">
    <property type="entry name" value="HYDROLASE"/>
    <property type="match status" value="1"/>
</dbReference>
<protein>
    <submittedName>
        <fullName evidence="4">Hydrolase</fullName>
    </submittedName>
</protein>
<sequence>MDWSDMKAQMDLWVFPSGMQRNGGVGKGSTTWTSKYGSVIISIYDSVTSDGVNEAGLAGNMLYLAESDFGNAKNRGKPLISVGAWLQYMLDNYATVAEAVKAMHSDPLTVIPATAPNGAPALAHLSLSDPSGDSAILEFIDGKLNIHHGRQYQVMTNSPVYDQQLAINSYWNLIGGDHFLPGTISAPDRYVRASYALKTSPKFKDKRDAVASIFSQMRWVSTPLGMSDPNKPNIAPTLWRSVTDHESKRYYFDSVINPVVLWVDLDKLDLSQSGKVLTLNLNAPNDAGGEISGKLKPAVPFTFIAP</sequence>
<accession>A0A143HRR1</accession>
<evidence type="ECO:0000256" key="2">
    <source>
        <dbReference type="ARBA" id="ARBA00022801"/>
    </source>
</evidence>
<dbReference type="InterPro" id="IPR052193">
    <property type="entry name" value="Peptidase_C59"/>
</dbReference>
<dbReference type="AlphaFoldDB" id="A0A143HRR1"/>
<dbReference type="SUPFAM" id="SSF56235">
    <property type="entry name" value="N-terminal nucleophile aminohydrolases (Ntn hydrolases)"/>
    <property type="match status" value="1"/>
</dbReference>
<dbReference type="Gene3D" id="3.60.60.10">
    <property type="entry name" value="Penicillin V Acylase, Chain A"/>
    <property type="match status" value="1"/>
</dbReference>
<reference evidence="5" key="1">
    <citation type="submission" date="2016-03" db="EMBL/GenBank/DDBJ databases">
        <authorList>
            <person name="Lee Y.-S."/>
            <person name="Choi Y.-L."/>
        </authorList>
    </citation>
    <scope>NUCLEOTIDE SEQUENCE [LARGE SCALE GENOMIC DNA]</scope>
    <source>
        <strain evidence="5">DAU221</strain>
    </source>
</reference>
<keyword evidence="2 4" id="KW-0378">Hydrolase</keyword>
<comment type="similarity">
    <text evidence="1">Belongs to the peptidase C59 family.</text>
</comment>
<dbReference type="CDD" id="cd01902">
    <property type="entry name" value="Ntn_CGH"/>
    <property type="match status" value="1"/>
</dbReference>
<dbReference type="PANTHER" id="PTHR35527">
    <property type="entry name" value="CHOLOYLGLYCINE HYDROLASE"/>
    <property type="match status" value="1"/>
</dbReference>
<organism evidence="4 5">
    <name type="scientific">Microbulbifer thermotolerans</name>
    <dbReference type="NCBI Taxonomy" id="252514"/>
    <lineage>
        <taxon>Bacteria</taxon>
        <taxon>Pseudomonadati</taxon>
        <taxon>Pseudomonadota</taxon>
        <taxon>Gammaproteobacteria</taxon>
        <taxon>Cellvibrionales</taxon>
        <taxon>Microbulbiferaceae</taxon>
        <taxon>Microbulbifer</taxon>
    </lineage>
</organism>
<dbReference type="Pfam" id="PF02275">
    <property type="entry name" value="CBAH"/>
    <property type="match status" value="1"/>
</dbReference>
<evidence type="ECO:0000313" key="4">
    <source>
        <dbReference type="EMBL" id="AMX04157.1"/>
    </source>
</evidence>
<dbReference type="InterPro" id="IPR029132">
    <property type="entry name" value="CBAH/NAAA_C"/>
</dbReference>
<evidence type="ECO:0000313" key="5">
    <source>
        <dbReference type="Proteomes" id="UP000076077"/>
    </source>
</evidence>
<dbReference type="EMBL" id="CP014864">
    <property type="protein sequence ID" value="AMX04157.1"/>
    <property type="molecule type" value="Genomic_DNA"/>
</dbReference>
<name>A0A143HRR1_MICTH</name>
<evidence type="ECO:0000259" key="3">
    <source>
        <dbReference type="Pfam" id="PF02275"/>
    </source>
</evidence>
<dbReference type="Proteomes" id="UP000076077">
    <property type="component" value="Chromosome"/>
</dbReference>